<dbReference type="SUPFAM" id="SSF53955">
    <property type="entry name" value="Lysozyme-like"/>
    <property type="match status" value="1"/>
</dbReference>
<keyword evidence="1" id="KW-0472">Membrane</keyword>
<evidence type="ECO:0000259" key="3">
    <source>
        <dbReference type="Pfam" id="PF09374"/>
    </source>
</evidence>
<dbReference type="AlphaFoldDB" id="A0A165TX29"/>
<protein>
    <submittedName>
        <fullName evidence="4">Putative Peptidoglycan domain protein</fullName>
    </submittedName>
</protein>
<dbReference type="RefSeq" id="WP_068010445.1">
    <property type="nucleotide sequence ID" value="NZ_FOFM01000014.1"/>
</dbReference>
<feature type="domain" description="TtsA-like Glycoside hydrolase family 108" evidence="2">
    <location>
        <begin position="12"/>
        <end position="95"/>
    </location>
</feature>
<evidence type="ECO:0000256" key="1">
    <source>
        <dbReference type="SAM" id="Phobius"/>
    </source>
</evidence>
<feature type="transmembrane region" description="Helical" evidence="1">
    <location>
        <begin position="232"/>
        <end position="252"/>
    </location>
</feature>
<name>A0A165TX29_9HYPH</name>
<dbReference type="STRING" id="989403.SAMN05421798_11479"/>
<keyword evidence="1" id="KW-0812">Transmembrane</keyword>
<dbReference type="PATRIC" id="fig|989403.3.peg.4663"/>
<dbReference type="Pfam" id="PF05838">
    <property type="entry name" value="Glyco_hydro_108"/>
    <property type="match status" value="1"/>
</dbReference>
<evidence type="ECO:0000313" key="5">
    <source>
        <dbReference type="Proteomes" id="UP000076577"/>
    </source>
</evidence>
<dbReference type="InterPro" id="IPR023346">
    <property type="entry name" value="Lysozyme-like_dom_sf"/>
</dbReference>
<dbReference type="Gene3D" id="1.20.141.10">
    <property type="entry name" value="Chitosanase, subunit A, domain 1"/>
    <property type="match status" value="1"/>
</dbReference>
<accession>A0A165TX29</accession>
<proteinExistence type="predicted"/>
<dbReference type="OrthoDB" id="9815229at2"/>
<comment type="caution">
    <text evidence="4">The sequence shown here is derived from an EMBL/GenBank/DDBJ whole genome shotgun (WGS) entry which is preliminary data.</text>
</comment>
<sequence length="258" mass="27855">MKDTFHLIVLDLLGSEGGFANRSRKADPGGPTNLGITQATLEAWRGRPVSVEEVKRLGREEALKIYRAQYWDSVKGDALPRGLDYAVFDFAVNSGPARAAKTLQQILKVKVDGVIGVLTLQAVKAHSVNSLINLLCAARLKFMKRLKNWQFNKNGWSRRVRHVQERSLELANNATIKIAPKPVLDGQINEEGSKALGEQTSAISAWLSPDGITRASMAASGLSGILAGSGPLQWAFALALVVSVGVAGYLLITKERAA</sequence>
<dbReference type="Pfam" id="PF09374">
    <property type="entry name" value="PG_binding_3"/>
    <property type="match status" value="1"/>
</dbReference>
<evidence type="ECO:0000313" key="4">
    <source>
        <dbReference type="EMBL" id="KZL06754.1"/>
    </source>
</evidence>
<organism evidence="4 5">
    <name type="scientific">Pseudovibrio axinellae</name>
    <dbReference type="NCBI Taxonomy" id="989403"/>
    <lineage>
        <taxon>Bacteria</taxon>
        <taxon>Pseudomonadati</taxon>
        <taxon>Pseudomonadota</taxon>
        <taxon>Alphaproteobacteria</taxon>
        <taxon>Hyphomicrobiales</taxon>
        <taxon>Stappiaceae</taxon>
        <taxon>Pseudovibrio</taxon>
    </lineage>
</organism>
<dbReference type="Proteomes" id="UP000076577">
    <property type="component" value="Unassembled WGS sequence"/>
</dbReference>
<evidence type="ECO:0000259" key="2">
    <source>
        <dbReference type="Pfam" id="PF05838"/>
    </source>
</evidence>
<dbReference type="InterPro" id="IPR018537">
    <property type="entry name" value="Peptidoglycan-bd_3"/>
</dbReference>
<gene>
    <name evidence="4" type="ORF">PsAD2_04267</name>
</gene>
<feature type="domain" description="Peptidoglycan binding" evidence="3">
    <location>
        <begin position="99"/>
        <end position="159"/>
    </location>
</feature>
<dbReference type="CDD" id="cd13926">
    <property type="entry name" value="N-acetylmuramidase_GH108"/>
    <property type="match status" value="1"/>
</dbReference>
<dbReference type="EMBL" id="LMCB01000139">
    <property type="protein sequence ID" value="KZL06754.1"/>
    <property type="molecule type" value="Genomic_DNA"/>
</dbReference>
<dbReference type="InterPro" id="IPR008565">
    <property type="entry name" value="TtsA-like_GH18_dom"/>
</dbReference>
<keyword evidence="1" id="KW-1133">Transmembrane helix</keyword>
<reference evidence="4 5" key="1">
    <citation type="journal article" date="2016" name="Front. Microbiol.">
        <title>Comparative Genomic Analysis Reveals a Diverse Repertoire of Genes Involved in Prokaryote-Eukaryote Interactions within the Pseudovibrio Genus.</title>
        <authorList>
            <person name="Romano S."/>
            <person name="Fernandez-Guerra A."/>
            <person name="Reen F.J."/>
            <person name="Glockner F.O."/>
            <person name="Crowley S.P."/>
            <person name="O'Sullivan O."/>
            <person name="Cotter P.D."/>
            <person name="Adams C."/>
            <person name="Dobson A.D."/>
            <person name="O'Gara F."/>
        </authorList>
    </citation>
    <scope>NUCLEOTIDE SEQUENCE [LARGE SCALE GENOMIC DNA]</scope>
    <source>
        <strain evidence="4 5">Ad2</strain>
    </source>
</reference>
<keyword evidence="5" id="KW-1185">Reference proteome</keyword>